<evidence type="ECO:0000313" key="3">
    <source>
        <dbReference type="Proteomes" id="UP000596661"/>
    </source>
</evidence>
<feature type="compositionally biased region" description="Basic residues" evidence="1">
    <location>
        <begin position="81"/>
        <end position="94"/>
    </location>
</feature>
<feature type="compositionally biased region" description="Basic and acidic residues" evidence="1">
    <location>
        <begin position="17"/>
        <end position="39"/>
    </location>
</feature>
<evidence type="ECO:0000256" key="1">
    <source>
        <dbReference type="SAM" id="MobiDB-lite"/>
    </source>
</evidence>
<dbReference type="EMBL" id="UZAU01000018">
    <property type="status" value="NOT_ANNOTATED_CDS"/>
    <property type="molecule type" value="Genomic_DNA"/>
</dbReference>
<dbReference type="Gramene" id="evm.model.01.824">
    <property type="protein sequence ID" value="cds.evm.model.01.824"/>
    <property type="gene ID" value="evm.TU.01.824"/>
</dbReference>
<feature type="compositionally biased region" description="Polar residues" evidence="1">
    <location>
        <begin position="1"/>
        <end position="16"/>
    </location>
</feature>
<dbReference type="EnsemblPlants" id="evm.model.01.824">
    <property type="protein sequence ID" value="cds.evm.model.01.824"/>
    <property type="gene ID" value="evm.TU.01.824"/>
</dbReference>
<organism evidence="2 3">
    <name type="scientific">Cannabis sativa</name>
    <name type="common">Hemp</name>
    <name type="synonym">Marijuana</name>
    <dbReference type="NCBI Taxonomy" id="3483"/>
    <lineage>
        <taxon>Eukaryota</taxon>
        <taxon>Viridiplantae</taxon>
        <taxon>Streptophyta</taxon>
        <taxon>Embryophyta</taxon>
        <taxon>Tracheophyta</taxon>
        <taxon>Spermatophyta</taxon>
        <taxon>Magnoliopsida</taxon>
        <taxon>eudicotyledons</taxon>
        <taxon>Gunneridae</taxon>
        <taxon>Pentapetalae</taxon>
        <taxon>rosids</taxon>
        <taxon>fabids</taxon>
        <taxon>Rosales</taxon>
        <taxon>Cannabaceae</taxon>
        <taxon>Cannabis</taxon>
    </lineage>
</organism>
<reference evidence="2" key="1">
    <citation type="submission" date="2018-11" db="EMBL/GenBank/DDBJ databases">
        <authorList>
            <person name="Grassa J C."/>
        </authorList>
    </citation>
    <scope>NUCLEOTIDE SEQUENCE [LARGE SCALE GENOMIC DNA]</scope>
</reference>
<proteinExistence type="predicted"/>
<feature type="region of interest" description="Disordered" evidence="1">
    <location>
        <begin position="1"/>
        <end position="103"/>
    </location>
</feature>
<dbReference type="Proteomes" id="UP000596661">
    <property type="component" value="Chromosome 1"/>
</dbReference>
<sequence length="103" mass="11919">MVLTQNKSTLHYTDSNAKARDTKDLNEVTCRHKDQRGKDLNLNNPIIEDDESEENSFDDLEYDHQDTPKDDHQDMPTNGGTKKKGQSTRFRPHGHYCQEVTND</sequence>
<feature type="compositionally biased region" description="Basic and acidic residues" evidence="1">
    <location>
        <begin position="62"/>
        <end position="74"/>
    </location>
</feature>
<feature type="compositionally biased region" description="Acidic residues" evidence="1">
    <location>
        <begin position="47"/>
        <end position="61"/>
    </location>
</feature>
<dbReference type="AlphaFoldDB" id="A0A803NQZ5"/>
<reference evidence="2" key="2">
    <citation type="submission" date="2021-03" db="UniProtKB">
        <authorList>
            <consortium name="EnsemblPlants"/>
        </authorList>
    </citation>
    <scope>IDENTIFICATION</scope>
</reference>
<keyword evidence="3" id="KW-1185">Reference proteome</keyword>
<evidence type="ECO:0000313" key="2">
    <source>
        <dbReference type="EnsemblPlants" id="cds.evm.model.01.824"/>
    </source>
</evidence>
<name>A0A803NQZ5_CANSA</name>
<protein>
    <submittedName>
        <fullName evidence="2">Uncharacterized protein</fullName>
    </submittedName>
</protein>
<accession>A0A803NQZ5</accession>